<evidence type="ECO:0000313" key="9">
    <source>
        <dbReference type="Proteomes" id="UP000006866"/>
    </source>
</evidence>
<dbReference type="GO" id="GO:0016020">
    <property type="term" value="C:membrane"/>
    <property type="evidence" value="ECO:0007669"/>
    <property type="project" value="InterPro"/>
</dbReference>
<dbReference type="PANTHER" id="PTHR47738:SF2">
    <property type="entry name" value="PTS SYSTEM FRUCTOSE-LIKE EIIA COMPONENT"/>
    <property type="match status" value="1"/>
</dbReference>
<evidence type="ECO:0000256" key="1">
    <source>
        <dbReference type="ARBA" id="ARBA00004496"/>
    </source>
</evidence>
<evidence type="ECO:0000259" key="7">
    <source>
        <dbReference type="PROSITE" id="PS51094"/>
    </source>
</evidence>
<dbReference type="PANTHER" id="PTHR47738">
    <property type="entry name" value="PTS SYSTEM FRUCTOSE-LIKE EIIA COMPONENT-RELATED"/>
    <property type="match status" value="1"/>
</dbReference>
<reference evidence="9" key="1">
    <citation type="submission" date="2010-10" db="EMBL/GenBank/DDBJ databases">
        <title>The complete genome of Halanaerobium praevalens DSM 2228.</title>
        <authorList>
            <consortium name="US DOE Joint Genome Institute (JGI-PGF)"/>
            <person name="Lucas S."/>
            <person name="Copeland A."/>
            <person name="Lapidus A."/>
            <person name="Glavina del Rio T."/>
            <person name="Dalin E."/>
            <person name="Tice H."/>
            <person name="Bruce D."/>
            <person name="Goodwin L."/>
            <person name="Pitluck S."/>
            <person name="Kyrpides N."/>
            <person name="Mavromatis K."/>
            <person name="Ivanova N."/>
            <person name="Ovchinnikova G."/>
            <person name="Chertkov O."/>
            <person name="Detter J.C."/>
            <person name="Han C."/>
            <person name="Larimer F."/>
            <person name="Land M."/>
            <person name="Hauser L."/>
            <person name="Markowitz V."/>
            <person name="Cheng J.-F."/>
            <person name="Hugenholtz P."/>
            <person name="Woyke T."/>
            <person name="Wu D."/>
            <person name="Tindall B."/>
            <person name="Pomrenke H.G."/>
            <person name="Brambilla E."/>
            <person name="Klenk H.-P."/>
            <person name="Eisen J.A."/>
        </authorList>
    </citation>
    <scope>NUCLEOTIDE SEQUENCE [LARGE SCALE GENOMIC DNA]</scope>
    <source>
        <strain evidence="9">ATCC 33744 / DSM 2228 / GSL</strain>
    </source>
</reference>
<sequence length="153" mass="17669">MQIEEFLSEDLINLDFNPVNKEDALSKMVQMFKKENKIKSETDFLNKIFKREKEGSTGFGRQIAVPHGKSKTVKELSLAVARVKNGLKYNSLDGQKVKLIFMVADYEGYSPQYLKLVSTLVSLLRDNNFRTKLIEAKNKNEFIDLFRKKGKNK</sequence>
<dbReference type="STRING" id="572479.Hprae_0146"/>
<dbReference type="OrthoDB" id="95460at2"/>
<name>E3DMB1_HALPG</name>
<keyword evidence="3" id="KW-0597">Phosphoprotein</keyword>
<dbReference type="InterPro" id="IPR002178">
    <property type="entry name" value="PTS_EIIA_type-2_dom"/>
</dbReference>
<dbReference type="InterPro" id="IPR051541">
    <property type="entry name" value="PTS_SugarTrans_NitroReg"/>
</dbReference>
<evidence type="ECO:0000313" key="8">
    <source>
        <dbReference type="EMBL" id="ADO76304.1"/>
    </source>
</evidence>
<dbReference type="InterPro" id="IPR004715">
    <property type="entry name" value="PTS_IIA_fruc"/>
</dbReference>
<comment type="subcellular location">
    <subcellularLocation>
        <location evidence="1">Cytoplasm</location>
    </subcellularLocation>
</comment>
<dbReference type="EMBL" id="CP002175">
    <property type="protein sequence ID" value="ADO76304.1"/>
    <property type="molecule type" value="Genomic_DNA"/>
</dbReference>
<dbReference type="FunFam" id="3.40.930.10:FF:000009">
    <property type="entry name" value="PTS system, fructose specific IIABC component"/>
    <property type="match status" value="1"/>
</dbReference>
<dbReference type="PATRIC" id="fig|572479.3.peg.147"/>
<dbReference type="NCBIfam" id="TIGR00848">
    <property type="entry name" value="fruA"/>
    <property type="match status" value="1"/>
</dbReference>
<dbReference type="Proteomes" id="UP000006866">
    <property type="component" value="Chromosome"/>
</dbReference>
<reference evidence="8 9" key="2">
    <citation type="journal article" date="2011" name="Stand. Genomic Sci.">
        <title>Complete genome sequence of the extremely halophilic Halanaerobium praevalens type strain (GSL).</title>
        <authorList>
            <person name="Ivanova N."/>
            <person name="Sikorski J."/>
            <person name="Chertkov O."/>
            <person name="Nolan M."/>
            <person name="Lucas S."/>
            <person name="Hammon N."/>
            <person name="Deshpande S."/>
            <person name="Cheng J.F."/>
            <person name="Tapia R."/>
            <person name="Han C."/>
            <person name="Goodwin L."/>
            <person name="Pitluck S."/>
            <person name="Huntemann M."/>
            <person name="Liolios K."/>
            <person name="Pagani I."/>
            <person name="Mavromatis K."/>
            <person name="Ovchinikova G."/>
            <person name="Pati A."/>
            <person name="Chen A."/>
            <person name="Palaniappan K."/>
            <person name="Land M."/>
            <person name="Hauser L."/>
            <person name="Brambilla E.M."/>
            <person name="Kannan K.P."/>
            <person name="Rohde M."/>
            <person name="Tindall B.J."/>
            <person name="Goker M."/>
            <person name="Detter J.C."/>
            <person name="Woyke T."/>
            <person name="Bristow J."/>
            <person name="Eisen J.A."/>
            <person name="Markowitz V."/>
            <person name="Hugenholtz P."/>
            <person name="Kyrpides N.C."/>
            <person name="Klenk H.P."/>
            <person name="Lapidus A."/>
        </authorList>
    </citation>
    <scope>NUCLEOTIDE SEQUENCE [LARGE SCALE GENOMIC DNA]</scope>
    <source>
        <strain evidence="9">ATCC 33744 / DSM 2228 / GSL</strain>
    </source>
</reference>
<feature type="domain" description="PTS EIIA type-2" evidence="7">
    <location>
        <begin position="5"/>
        <end position="149"/>
    </location>
</feature>
<evidence type="ECO:0000256" key="3">
    <source>
        <dbReference type="ARBA" id="ARBA00022553"/>
    </source>
</evidence>
<dbReference type="KEGG" id="hpk:Hprae_0146"/>
<evidence type="ECO:0000256" key="2">
    <source>
        <dbReference type="ARBA" id="ARBA00022448"/>
    </source>
</evidence>
<dbReference type="PROSITE" id="PS00372">
    <property type="entry name" value="PTS_EIIA_TYPE_2_HIS"/>
    <property type="match status" value="1"/>
</dbReference>
<evidence type="ECO:0000256" key="6">
    <source>
        <dbReference type="ARBA" id="ARBA00022683"/>
    </source>
</evidence>
<dbReference type="CDD" id="cd00211">
    <property type="entry name" value="PTS_IIA_fru"/>
    <property type="match status" value="1"/>
</dbReference>
<dbReference type="InterPro" id="IPR016152">
    <property type="entry name" value="PTrfase/Anion_transptr"/>
</dbReference>
<dbReference type="GO" id="GO:0009401">
    <property type="term" value="P:phosphoenolpyruvate-dependent sugar phosphotransferase system"/>
    <property type="evidence" value="ECO:0007669"/>
    <property type="project" value="UniProtKB-KW"/>
</dbReference>
<proteinExistence type="predicted"/>
<dbReference type="HOGENOM" id="CLU_072531_5_0_9"/>
<dbReference type="AlphaFoldDB" id="E3DMB1"/>
<dbReference type="eggNOG" id="COG1762">
    <property type="taxonomic scope" value="Bacteria"/>
</dbReference>
<dbReference type="GO" id="GO:0008982">
    <property type="term" value="F:protein-N(PI)-phosphohistidine-sugar phosphotransferase activity"/>
    <property type="evidence" value="ECO:0007669"/>
    <property type="project" value="InterPro"/>
</dbReference>
<keyword evidence="4" id="KW-0762">Sugar transport</keyword>
<dbReference type="RefSeq" id="WP_014552339.1">
    <property type="nucleotide sequence ID" value="NC_017455.1"/>
</dbReference>
<dbReference type="Gene3D" id="3.40.930.10">
    <property type="entry name" value="Mannitol-specific EII, Chain A"/>
    <property type="match status" value="1"/>
</dbReference>
<keyword evidence="6" id="KW-0598">Phosphotransferase system</keyword>
<keyword evidence="2" id="KW-0813">Transport</keyword>
<dbReference type="SUPFAM" id="SSF55804">
    <property type="entry name" value="Phoshotransferase/anion transport protein"/>
    <property type="match status" value="1"/>
</dbReference>
<dbReference type="PROSITE" id="PS51094">
    <property type="entry name" value="PTS_EIIA_TYPE_2"/>
    <property type="match status" value="1"/>
</dbReference>
<dbReference type="GO" id="GO:0005737">
    <property type="term" value="C:cytoplasm"/>
    <property type="evidence" value="ECO:0007669"/>
    <property type="project" value="UniProtKB-SubCell"/>
</dbReference>
<keyword evidence="5" id="KW-0808">Transferase</keyword>
<keyword evidence="9" id="KW-1185">Reference proteome</keyword>
<gene>
    <name evidence="8" type="ordered locus">Hprae_0146</name>
</gene>
<dbReference type="Pfam" id="PF00359">
    <property type="entry name" value="PTS_EIIA_2"/>
    <property type="match status" value="1"/>
</dbReference>
<protein>
    <submittedName>
        <fullName evidence="8">PTS IIA-like nitrogen-regulatory protein PtsN</fullName>
    </submittedName>
</protein>
<evidence type="ECO:0000256" key="5">
    <source>
        <dbReference type="ARBA" id="ARBA00022679"/>
    </source>
</evidence>
<accession>E3DMB1</accession>
<organism evidence="8 9">
    <name type="scientific">Halanaerobium praevalens (strain ATCC 33744 / DSM 2228 / GSL)</name>
    <dbReference type="NCBI Taxonomy" id="572479"/>
    <lineage>
        <taxon>Bacteria</taxon>
        <taxon>Bacillati</taxon>
        <taxon>Bacillota</taxon>
        <taxon>Clostridia</taxon>
        <taxon>Halanaerobiales</taxon>
        <taxon>Halanaerobiaceae</taxon>
        <taxon>Halanaerobium</taxon>
    </lineage>
</organism>
<evidence type="ECO:0000256" key="4">
    <source>
        <dbReference type="ARBA" id="ARBA00022597"/>
    </source>
</evidence>